<dbReference type="Proteomes" id="UP001221898">
    <property type="component" value="Unassembled WGS sequence"/>
</dbReference>
<dbReference type="EMBL" id="JAINUG010000177">
    <property type="protein sequence ID" value="KAJ8389852.1"/>
    <property type="molecule type" value="Genomic_DNA"/>
</dbReference>
<comment type="caution">
    <text evidence="1">The sequence shown here is derived from an EMBL/GenBank/DDBJ whole genome shotgun (WGS) entry which is preliminary data.</text>
</comment>
<proteinExistence type="predicted"/>
<gene>
    <name evidence="1" type="ORF">AAFF_G00113210</name>
</gene>
<accession>A0AAD7RT33</accession>
<dbReference type="AlphaFoldDB" id="A0AAD7RT33"/>
<evidence type="ECO:0000313" key="2">
    <source>
        <dbReference type="Proteomes" id="UP001221898"/>
    </source>
</evidence>
<protein>
    <submittedName>
        <fullName evidence="1">Uncharacterized protein</fullName>
    </submittedName>
</protein>
<evidence type="ECO:0000313" key="1">
    <source>
        <dbReference type="EMBL" id="KAJ8389852.1"/>
    </source>
</evidence>
<organism evidence="1 2">
    <name type="scientific">Aldrovandia affinis</name>
    <dbReference type="NCBI Taxonomy" id="143900"/>
    <lineage>
        <taxon>Eukaryota</taxon>
        <taxon>Metazoa</taxon>
        <taxon>Chordata</taxon>
        <taxon>Craniata</taxon>
        <taxon>Vertebrata</taxon>
        <taxon>Euteleostomi</taxon>
        <taxon>Actinopterygii</taxon>
        <taxon>Neopterygii</taxon>
        <taxon>Teleostei</taxon>
        <taxon>Notacanthiformes</taxon>
        <taxon>Halosauridae</taxon>
        <taxon>Aldrovandia</taxon>
    </lineage>
</organism>
<name>A0AAD7RT33_9TELE</name>
<sequence length="177" mass="19550">MAPAELATLRLTVSISPASASGRGRYISRPGSDNAAACRGTIRRRVTPMAAQRSAAQTSPVQMQCHVSAAASQLERPQGRGGQEIQWRQIEFMSRFATCSRQTTARMVETRESFPVLRNYVRGTRTQRAVDSLAGLEMAHRTIDQSCLLSVIPHSSRRHRMDLAALGLDHKEARFSD</sequence>
<keyword evidence="2" id="KW-1185">Reference proteome</keyword>
<reference evidence="1" key="1">
    <citation type="journal article" date="2023" name="Science">
        <title>Genome structures resolve the early diversification of teleost fishes.</title>
        <authorList>
            <person name="Parey E."/>
            <person name="Louis A."/>
            <person name="Montfort J."/>
            <person name="Bouchez O."/>
            <person name="Roques C."/>
            <person name="Iampietro C."/>
            <person name="Lluch J."/>
            <person name="Castinel A."/>
            <person name="Donnadieu C."/>
            <person name="Desvignes T."/>
            <person name="Floi Bucao C."/>
            <person name="Jouanno E."/>
            <person name="Wen M."/>
            <person name="Mejri S."/>
            <person name="Dirks R."/>
            <person name="Jansen H."/>
            <person name="Henkel C."/>
            <person name="Chen W.J."/>
            <person name="Zahm M."/>
            <person name="Cabau C."/>
            <person name="Klopp C."/>
            <person name="Thompson A.W."/>
            <person name="Robinson-Rechavi M."/>
            <person name="Braasch I."/>
            <person name="Lecointre G."/>
            <person name="Bobe J."/>
            <person name="Postlethwait J.H."/>
            <person name="Berthelot C."/>
            <person name="Roest Crollius H."/>
            <person name="Guiguen Y."/>
        </authorList>
    </citation>
    <scope>NUCLEOTIDE SEQUENCE</scope>
    <source>
        <strain evidence="1">NC1722</strain>
    </source>
</reference>